<protein>
    <submittedName>
        <fullName evidence="1">Uncharacterized protein</fullName>
    </submittedName>
</protein>
<name>A0ABP9VFI8_9DEIO</name>
<evidence type="ECO:0000313" key="2">
    <source>
        <dbReference type="Proteomes" id="UP001458946"/>
    </source>
</evidence>
<comment type="caution">
    <text evidence="1">The sequence shown here is derived from an EMBL/GenBank/DDBJ whole genome shotgun (WGS) entry which is preliminary data.</text>
</comment>
<accession>A0ABP9VFI8</accession>
<proteinExistence type="predicted"/>
<organism evidence="1 2">
    <name type="scientific">Deinococcus xinjiangensis</name>
    <dbReference type="NCBI Taxonomy" id="457454"/>
    <lineage>
        <taxon>Bacteria</taxon>
        <taxon>Thermotogati</taxon>
        <taxon>Deinococcota</taxon>
        <taxon>Deinococci</taxon>
        <taxon>Deinococcales</taxon>
        <taxon>Deinococcaceae</taxon>
        <taxon>Deinococcus</taxon>
    </lineage>
</organism>
<keyword evidence="2" id="KW-1185">Reference proteome</keyword>
<reference evidence="1 2" key="1">
    <citation type="submission" date="2024-02" db="EMBL/GenBank/DDBJ databases">
        <title>Deinococcus xinjiangensis NBRC 107630.</title>
        <authorList>
            <person name="Ichikawa N."/>
            <person name="Katano-Makiyama Y."/>
            <person name="Hidaka K."/>
        </authorList>
    </citation>
    <scope>NUCLEOTIDE SEQUENCE [LARGE SCALE GENOMIC DNA]</scope>
    <source>
        <strain evidence="1 2">NBRC 107630</strain>
    </source>
</reference>
<sequence>MDEPGEGFMSLYVELLDNPTSCYRRTNSDDNLYLMTIGQPVNIA</sequence>
<evidence type="ECO:0000313" key="1">
    <source>
        <dbReference type="EMBL" id="GAA5503406.1"/>
    </source>
</evidence>
<gene>
    <name evidence="1" type="ORF">Dxin01_03163</name>
</gene>
<dbReference type="Proteomes" id="UP001458946">
    <property type="component" value="Unassembled WGS sequence"/>
</dbReference>
<dbReference type="EMBL" id="BAABRN010000048">
    <property type="protein sequence ID" value="GAA5503406.1"/>
    <property type="molecule type" value="Genomic_DNA"/>
</dbReference>